<reference evidence="1" key="1">
    <citation type="journal article" date="2021" name="Nat. Commun.">
        <title>Genetic determinants of endophytism in the Arabidopsis root mycobiome.</title>
        <authorList>
            <person name="Mesny F."/>
            <person name="Miyauchi S."/>
            <person name="Thiergart T."/>
            <person name="Pickel B."/>
            <person name="Atanasova L."/>
            <person name="Karlsson M."/>
            <person name="Huettel B."/>
            <person name="Barry K.W."/>
            <person name="Haridas S."/>
            <person name="Chen C."/>
            <person name="Bauer D."/>
            <person name="Andreopoulos W."/>
            <person name="Pangilinan J."/>
            <person name="LaButti K."/>
            <person name="Riley R."/>
            <person name="Lipzen A."/>
            <person name="Clum A."/>
            <person name="Drula E."/>
            <person name="Henrissat B."/>
            <person name="Kohler A."/>
            <person name="Grigoriev I.V."/>
            <person name="Martin F.M."/>
            <person name="Hacquard S."/>
        </authorList>
    </citation>
    <scope>NUCLEOTIDE SEQUENCE</scope>
    <source>
        <strain evidence="1">MPI-CAGE-AT-0021</strain>
    </source>
</reference>
<dbReference type="AlphaFoldDB" id="A0A9P9JFE8"/>
<name>A0A9P9JFE8_9HYPO</name>
<evidence type="ECO:0000313" key="2">
    <source>
        <dbReference type="Proteomes" id="UP000717696"/>
    </source>
</evidence>
<gene>
    <name evidence="1" type="ORF">B0J13DRAFT_642979</name>
</gene>
<keyword evidence="2" id="KW-1185">Reference proteome</keyword>
<evidence type="ECO:0000313" key="1">
    <source>
        <dbReference type="EMBL" id="KAH7159592.1"/>
    </source>
</evidence>
<protein>
    <submittedName>
        <fullName evidence="1">Uncharacterized protein</fullName>
    </submittedName>
</protein>
<organism evidence="1 2">
    <name type="scientific">Dactylonectria estremocensis</name>
    <dbReference type="NCBI Taxonomy" id="1079267"/>
    <lineage>
        <taxon>Eukaryota</taxon>
        <taxon>Fungi</taxon>
        <taxon>Dikarya</taxon>
        <taxon>Ascomycota</taxon>
        <taxon>Pezizomycotina</taxon>
        <taxon>Sordariomycetes</taxon>
        <taxon>Hypocreomycetidae</taxon>
        <taxon>Hypocreales</taxon>
        <taxon>Nectriaceae</taxon>
        <taxon>Dactylonectria</taxon>
    </lineage>
</organism>
<dbReference type="Proteomes" id="UP000717696">
    <property type="component" value="Unassembled WGS sequence"/>
</dbReference>
<comment type="caution">
    <text evidence="1">The sequence shown here is derived from an EMBL/GenBank/DDBJ whole genome shotgun (WGS) entry which is preliminary data.</text>
</comment>
<proteinExistence type="predicted"/>
<accession>A0A9P9JFE8</accession>
<sequence>MVATVIPSSFFLRLESVRLGSFIKNINHPHEGYHEPPNNLQNSKTRFGWALTSLISAGFSKRLQSQIHLAPASGSNYLLDNSDAWSDRVVSIPDTRSCIEKAALRGDKVYIIVGIQTLTDTRIVEKSARGQAGSQVNVPISLSLTAANAVMPFAELVDPLSLIELHTAAAPTWPLMPLPSV</sequence>
<dbReference type="EMBL" id="JAGMUU010000002">
    <property type="protein sequence ID" value="KAH7159592.1"/>
    <property type="molecule type" value="Genomic_DNA"/>
</dbReference>
<dbReference type="OrthoDB" id="5410365at2759"/>